<proteinExistence type="predicted"/>
<keyword evidence="4" id="KW-1185">Reference proteome</keyword>
<feature type="transmembrane region" description="Helical" evidence="1">
    <location>
        <begin position="229"/>
        <end position="252"/>
    </location>
</feature>
<feature type="transmembrane region" description="Helical" evidence="1">
    <location>
        <begin position="258"/>
        <end position="279"/>
    </location>
</feature>
<dbReference type="Proteomes" id="UP000076738">
    <property type="component" value="Unassembled WGS sequence"/>
</dbReference>
<feature type="domain" description="DUF6533" evidence="2">
    <location>
        <begin position="23"/>
        <end position="67"/>
    </location>
</feature>
<keyword evidence="1" id="KW-1133">Transmembrane helix</keyword>
<protein>
    <recommendedName>
        <fullName evidence="2">DUF6533 domain-containing protein</fullName>
    </recommendedName>
</protein>
<evidence type="ECO:0000313" key="4">
    <source>
        <dbReference type="Proteomes" id="UP000076738"/>
    </source>
</evidence>
<dbReference type="Pfam" id="PF20151">
    <property type="entry name" value="DUF6533"/>
    <property type="match status" value="1"/>
</dbReference>
<sequence>MSIPDASAVLSASDVNALRVQACVSIAGFCLMLYDILLTLDVEINLVWPAPRSAVKWLFLCNRYATPSLYIYVVNVWPYEQSRRSILVSHAGSLTTPKTYGHDSCFEFFLTSLTLEGFCVNGIGASLMLLRVYALYNRHRGILILLSALLILELLGAIIVMAYGVVAADYSMFFIEDIRACVSISHLSWLWIVFLFMMLYDVVIFYLVVRKTMKYARTTNVHTPLLSVLLVDSAGYFLVMIIAELLNIIAYTSFPSNLFLVGVNMMWSLNTVMVSRIYLNLRRAARPEDWSSLTAFKSYADASDETHATDDSGWTVYGSE</sequence>
<keyword evidence="1" id="KW-0472">Membrane</keyword>
<evidence type="ECO:0000313" key="3">
    <source>
        <dbReference type="EMBL" id="KZO97038.1"/>
    </source>
</evidence>
<name>A0A167MT63_CALVF</name>
<feature type="transmembrane region" description="Helical" evidence="1">
    <location>
        <begin position="188"/>
        <end position="209"/>
    </location>
</feature>
<feature type="transmembrane region" description="Helical" evidence="1">
    <location>
        <begin position="108"/>
        <end position="130"/>
    </location>
</feature>
<dbReference type="STRING" id="1330018.A0A167MT63"/>
<feature type="transmembrane region" description="Helical" evidence="1">
    <location>
        <begin position="142"/>
        <end position="168"/>
    </location>
</feature>
<accession>A0A167MT63</accession>
<dbReference type="InterPro" id="IPR045340">
    <property type="entry name" value="DUF6533"/>
</dbReference>
<organism evidence="3 4">
    <name type="scientific">Calocera viscosa (strain TUFC12733)</name>
    <dbReference type="NCBI Taxonomy" id="1330018"/>
    <lineage>
        <taxon>Eukaryota</taxon>
        <taxon>Fungi</taxon>
        <taxon>Dikarya</taxon>
        <taxon>Basidiomycota</taxon>
        <taxon>Agaricomycotina</taxon>
        <taxon>Dacrymycetes</taxon>
        <taxon>Dacrymycetales</taxon>
        <taxon>Dacrymycetaceae</taxon>
        <taxon>Calocera</taxon>
    </lineage>
</organism>
<dbReference type="EMBL" id="KV417281">
    <property type="protein sequence ID" value="KZO97038.1"/>
    <property type="molecule type" value="Genomic_DNA"/>
</dbReference>
<reference evidence="3 4" key="1">
    <citation type="journal article" date="2016" name="Mol. Biol. Evol.">
        <title>Comparative Genomics of Early-Diverging Mushroom-Forming Fungi Provides Insights into the Origins of Lignocellulose Decay Capabilities.</title>
        <authorList>
            <person name="Nagy L.G."/>
            <person name="Riley R."/>
            <person name="Tritt A."/>
            <person name="Adam C."/>
            <person name="Daum C."/>
            <person name="Floudas D."/>
            <person name="Sun H."/>
            <person name="Yadav J.S."/>
            <person name="Pangilinan J."/>
            <person name="Larsson K.H."/>
            <person name="Matsuura K."/>
            <person name="Barry K."/>
            <person name="Labutti K."/>
            <person name="Kuo R."/>
            <person name="Ohm R.A."/>
            <person name="Bhattacharya S.S."/>
            <person name="Shirouzu T."/>
            <person name="Yoshinaga Y."/>
            <person name="Martin F.M."/>
            <person name="Grigoriev I.V."/>
            <person name="Hibbett D.S."/>
        </authorList>
    </citation>
    <scope>NUCLEOTIDE SEQUENCE [LARGE SCALE GENOMIC DNA]</scope>
    <source>
        <strain evidence="3 4">TUFC12733</strain>
    </source>
</reference>
<keyword evidence="1" id="KW-0812">Transmembrane</keyword>
<evidence type="ECO:0000259" key="2">
    <source>
        <dbReference type="Pfam" id="PF20151"/>
    </source>
</evidence>
<dbReference type="AlphaFoldDB" id="A0A167MT63"/>
<evidence type="ECO:0000256" key="1">
    <source>
        <dbReference type="SAM" id="Phobius"/>
    </source>
</evidence>
<gene>
    <name evidence="3" type="ORF">CALVIDRAFT_563258</name>
</gene>
<dbReference type="OrthoDB" id="2638860at2759"/>